<dbReference type="Gene3D" id="3.40.1390.10">
    <property type="entry name" value="MurE/MurF, N-terminal domain"/>
    <property type="match status" value="1"/>
</dbReference>
<reference evidence="7" key="1">
    <citation type="journal article" date="2019" name="Int. J. Syst. Evol. Microbiol.">
        <title>The Global Catalogue of Microorganisms (GCM) 10K type strain sequencing project: providing services to taxonomists for standard genome sequencing and annotation.</title>
        <authorList>
            <consortium name="The Broad Institute Genomics Platform"/>
            <consortium name="The Broad Institute Genome Sequencing Center for Infectious Disease"/>
            <person name="Wu L."/>
            <person name="Ma J."/>
        </authorList>
    </citation>
    <scope>NUCLEOTIDE SEQUENCE [LARGE SCALE GENOMIC DNA]</scope>
    <source>
        <strain evidence="7">KCTC 52487</strain>
    </source>
</reference>
<keyword evidence="7" id="KW-1185">Reference proteome</keyword>
<dbReference type="EC" id="2.3.1.191" evidence="6"/>
<evidence type="ECO:0000256" key="3">
    <source>
        <dbReference type="ARBA" id="ARBA00022679"/>
    </source>
</evidence>
<evidence type="ECO:0000313" key="7">
    <source>
        <dbReference type="Proteomes" id="UP001595379"/>
    </source>
</evidence>
<dbReference type="Pfam" id="PF00132">
    <property type="entry name" value="Hexapep"/>
    <property type="match status" value="2"/>
</dbReference>
<dbReference type="GO" id="GO:0103118">
    <property type="term" value="F:UDP-3-O-[(3R)-3-hydroxyacyl]-glucosamine N-acyltransferase activity"/>
    <property type="evidence" value="ECO:0007669"/>
    <property type="project" value="UniProtKB-EC"/>
</dbReference>
<keyword evidence="1" id="KW-0444">Lipid biosynthesis</keyword>
<evidence type="ECO:0000256" key="1">
    <source>
        <dbReference type="ARBA" id="ARBA00022516"/>
    </source>
</evidence>
<dbReference type="Proteomes" id="UP001595379">
    <property type="component" value="Unassembled WGS sequence"/>
</dbReference>
<comment type="caution">
    <text evidence="6">The sequence shown here is derived from an EMBL/GenBank/DDBJ whole genome shotgun (WGS) entry which is preliminary data.</text>
</comment>
<proteinExistence type="predicted"/>
<dbReference type="PANTHER" id="PTHR43378">
    <property type="entry name" value="UDP-3-O-ACYLGLUCOSAMINE N-ACYLTRANSFERASE"/>
    <property type="match status" value="1"/>
</dbReference>
<keyword evidence="5 6" id="KW-0012">Acyltransferase</keyword>
<organism evidence="6 7">
    <name type="scientific">Hyphobacterium vulgare</name>
    <dbReference type="NCBI Taxonomy" id="1736751"/>
    <lineage>
        <taxon>Bacteria</taxon>
        <taxon>Pseudomonadati</taxon>
        <taxon>Pseudomonadota</taxon>
        <taxon>Alphaproteobacteria</taxon>
        <taxon>Maricaulales</taxon>
        <taxon>Maricaulaceae</taxon>
        <taxon>Hyphobacterium</taxon>
    </lineage>
</organism>
<dbReference type="InterPro" id="IPR007691">
    <property type="entry name" value="LpxD"/>
</dbReference>
<evidence type="ECO:0000256" key="4">
    <source>
        <dbReference type="ARBA" id="ARBA00023098"/>
    </source>
</evidence>
<dbReference type="EMBL" id="JBHRSV010000001">
    <property type="protein sequence ID" value="MFC2924535.1"/>
    <property type="molecule type" value="Genomic_DNA"/>
</dbReference>
<name>A0ABV6ZSY9_9PROT</name>
<protein>
    <submittedName>
        <fullName evidence="6">UDP-3-O-(3-hydroxymyristoyl)glucosamine N-acyltransferase</fullName>
        <ecNumber evidence="6">2.3.1.191</ecNumber>
    </submittedName>
</protein>
<dbReference type="Gene3D" id="2.160.10.10">
    <property type="entry name" value="Hexapeptide repeat proteins"/>
    <property type="match status" value="1"/>
</dbReference>
<evidence type="ECO:0000256" key="2">
    <source>
        <dbReference type="ARBA" id="ARBA00022556"/>
    </source>
</evidence>
<gene>
    <name evidence="6" type="primary">lpxD</name>
    <name evidence="6" type="ORF">ACFOOR_00280</name>
</gene>
<dbReference type="NCBIfam" id="TIGR01853">
    <property type="entry name" value="lipid_A_lpxD"/>
    <property type="match status" value="1"/>
</dbReference>
<evidence type="ECO:0000256" key="5">
    <source>
        <dbReference type="ARBA" id="ARBA00023315"/>
    </source>
</evidence>
<dbReference type="CDD" id="cd03352">
    <property type="entry name" value="LbH_LpxD"/>
    <property type="match status" value="1"/>
</dbReference>
<sequence>MTNGVLDPRFFEKLGPVSLQSLAELAGARPASGAPLSLPVEGVAPLSAPRAGALTYIERLPPGPLPQLPEGAVFVIPPSAEAAAVEAGVAAIVADQPRPAFGRAAKHLFRLRPPTTSEEWIDPTAEIGEGCSFGPGVAIGAGAKIGAGSRIGPNCVIGTGVTIGPRATIGGNCTIICADIGSDFDMHSGSVIGEAGFGIAQTPSDPVEMPHFGSVRIGDGVRIGAVCGVDRGMFGPTVIGNHCKFDNLCHVAHNAVLGDGCILAAYGAVSGSTILGKNVVFGGRVAVLDHAVIGDDAVLASGSNVLADVPAGETWGGVPAIPHKQHLKQIAWIRMKSGVKRRSSKRGKDT</sequence>
<accession>A0ABV6ZSY9</accession>
<keyword evidence="3 6" id="KW-0808">Transferase</keyword>
<evidence type="ECO:0000313" key="6">
    <source>
        <dbReference type="EMBL" id="MFC2924535.1"/>
    </source>
</evidence>
<dbReference type="InterPro" id="IPR001451">
    <property type="entry name" value="Hexapep"/>
</dbReference>
<dbReference type="NCBIfam" id="NF002060">
    <property type="entry name" value="PRK00892.1"/>
    <property type="match status" value="1"/>
</dbReference>
<keyword evidence="4" id="KW-0443">Lipid metabolism</keyword>
<dbReference type="PANTHER" id="PTHR43378:SF2">
    <property type="entry name" value="UDP-3-O-ACYLGLUCOSAMINE N-ACYLTRANSFERASE 1, MITOCHONDRIAL-RELATED"/>
    <property type="match status" value="1"/>
</dbReference>
<dbReference type="InterPro" id="IPR011004">
    <property type="entry name" value="Trimer_LpxA-like_sf"/>
</dbReference>
<keyword evidence="2" id="KW-0441">Lipid A biosynthesis</keyword>
<dbReference type="SUPFAM" id="SSF51161">
    <property type="entry name" value="Trimeric LpxA-like enzymes"/>
    <property type="match status" value="1"/>
</dbReference>